<dbReference type="RefSeq" id="WP_150062813.1">
    <property type="nucleotide sequence ID" value="NZ_JACHII010000009.1"/>
</dbReference>
<keyword evidence="2" id="KW-1185">Reference proteome</keyword>
<dbReference type="EMBL" id="VWPJ01000011">
    <property type="protein sequence ID" value="KAA5605143.1"/>
    <property type="molecule type" value="Genomic_DNA"/>
</dbReference>
<comment type="caution">
    <text evidence="1">The sequence shown here is derived from an EMBL/GenBank/DDBJ whole genome shotgun (WGS) entry which is preliminary data.</text>
</comment>
<name>A0A5M6IAB4_9PROT</name>
<reference evidence="1 2" key="1">
    <citation type="submission" date="2019-09" db="EMBL/GenBank/DDBJ databases">
        <title>Genome sequence of Roseospira marina, one of the more divergent members of the non-sulfur purple photosynthetic bacterial family, the Rhodospirillaceae.</title>
        <authorList>
            <person name="Meyer T."/>
            <person name="Kyndt J."/>
        </authorList>
    </citation>
    <scope>NUCLEOTIDE SEQUENCE [LARGE SCALE GENOMIC DNA]</scope>
    <source>
        <strain evidence="1 2">DSM 15113</strain>
    </source>
</reference>
<evidence type="ECO:0000313" key="1">
    <source>
        <dbReference type="EMBL" id="KAA5605143.1"/>
    </source>
</evidence>
<organism evidence="1 2">
    <name type="scientific">Roseospira marina</name>
    <dbReference type="NCBI Taxonomy" id="140057"/>
    <lineage>
        <taxon>Bacteria</taxon>
        <taxon>Pseudomonadati</taxon>
        <taxon>Pseudomonadota</taxon>
        <taxon>Alphaproteobacteria</taxon>
        <taxon>Rhodospirillales</taxon>
        <taxon>Rhodospirillaceae</taxon>
        <taxon>Roseospira</taxon>
    </lineage>
</organism>
<dbReference type="Proteomes" id="UP000324065">
    <property type="component" value="Unassembled WGS sequence"/>
</dbReference>
<sequence>MDPLEWPENDAATAERDRFDACVMVLLGEAAPDGGYVVFVPFPGPAPSDPDWERVPADGGLDVVPMARRGVAWVCPLRQAAAALRPVFVARTEQLSILSFRSRPTAAAIDAALRSEDGRPADRLLFFDDGELMEVRSGCPEG</sequence>
<protein>
    <submittedName>
        <fullName evidence="1">Uncharacterized protein</fullName>
    </submittedName>
</protein>
<gene>
    <name evidence="1" type="ORF">F1188_12755</name>
</gene>
<accession>A0A5M6IAB4</accession>
<evidence type="ECO:0000313" key="2">
    <source>
        <dbReference type="Proteomes" id="UP000324065"/>
    </source>
</evidence>
<proteinExistence type="predicted"/>
<dbReference type="AlphaFoldDB" id="A0A5M6IAB4"/>